<sequence>MTASAKAFYADLACVGKSEFEHVSAIRRGDSDGEITFKYSNTSVGEPLEIQVVATDLYSYPYGTSFMIFTSSDTCSTSIVKCLEQLSTTTQGCSLQSVIEAISNRLGSRLDETQPGAEPNYTGEDEDECDEGDDTDLDIDEFEPIDGVDDEYFEVQAISRPTFDAETPISQDIDGLQRIQRELKASRLAGFAVGIYSLVEECPVGIVSLSIPVSKLILPSAAISAWGLEATDYLVLLVKFLAPYPDLETMLSATPGSEPVVFRFGKCKSPKPSIQCAMMAFRPVLNTNDEPDVETEPAPRPENNSVQPSEEQDKLNFNSIYMSNTIDDLLNRSFSKLLKIRLDHRCSWDMAQALLDQFEGRNEHNERVSENTNRGVHSSKTSSSIHGPSSSYYDDGMKVQCEENSGFMVVAMRFSLRRLCKCTEYCMICHQRLGNDVETLKPYVCSKSLCLYQYLSLAFGTSLETEIVNSPYVVDLLISLFYSSLTTGCLREFPRGLALKVPLIKKSQENVKIEFCQTLKEFRVPNSETKLGDGDWVLVLTKSLEEEDKCPEEGWLPAIVLPFSHDPDDMDKIARGMSLQQLLDAMPSVLEMRKFLLEAPGRNLGGWTRMNRSALSLVRWIVASNTSYIVQDSAVPVFPGTKTDGSRQSVDQKSSKSSTESGMIKGLGSSWMQFRFAQGSPDKESAFAKAVKTLCNTHPSKTVNPTLFAWHGSALGNWHSIIRTGLDFSRISNGRSFGQGVYLSKNMGVSKRYADKGGLTIASTIAYHNSPWPKSDLRPKSALSICEIVNCPDEFVSTNPHFVINKTEWIQCRYLLLQVDPTEDAMRNPVFSVSPCLQKDYIRQDPNNEITGERGQPLEIPRTATSSFVESRKRGYRVQQVREDGDDPEALTETIQAMMTALPHGRKRSHSMTSSEGVGERASVQTHHIAQEENEAGARGPVANPQRIEAFGPFSTSSVDVQQQFPKAPTAFNVPTSSKSPLTFLPGTTDLTTLPQLPEPAWAVSSRMALQALSREIRQLHQTQSQNDAASLGWYFDTAKVSNLFQWIVELHTFDADLPLAKDMMRRGHTSVVLEIRFGSNFPMSPPFVRVIRPRFLPFQRGGGGHVTAGGAICSEMLTGSGWSPAMSMENVFLQIRLGLCDTGRPARLDTGRLVGQDYGIGEAVEAYMRAARTHGWVVPQDVKTIDMGWKQD</sequence>
<evidence type="ECO:0000313" key="8">
    <source>
        <dbReference type="Proteomes" id="UP000748025"/>
    </source>
</evidence>
<dbReference type="OrthoDB" id="109543at2759"/>
<feature type="region of interest" description="Disordered" evidence="5">
    <location>
        <begin position="640"/>
        <end position="663"/>
    </location>
</feature>
<dbReference type="PANTHER" id="PTHR21328">
    <property type="entry name" value="POLY ADP-RIBOSE POLYMERASE FAMILY, MEMBER PARP"/>
    <property type="match status" value="1"/>
</dbReference>
<dbReference type="InterPro" id="IPR051838">
    <property type="entry name" value="ARTD_PARP"/>
</dbReference>
<organism evidence="7 8">
    <name type="scientific">Claviceps pusilla</name>
    <dbReference type="NCBI Taxonomy" id="123648"/>
    <lineage>
        <taxon>Eukaryota</taxon>
        <taxon>Fungi</taxon>
        <taxon>Dikarya</taxon>
        <taxon>Ascomycota</taxon>
        <taxon>Pezizomycotina</taxon>
        <taxon>Sordariomycetes</taxon>
        <taxon>Hypocreomycetidae</taxon>
        <taxon>Hypocreales</taxon>
        <taxon>Clavicipitaceae</taxon>
        <taxon>Claviceps</taxon>
    </lineage>
</organism>
<keyword evidence="1" id="KW-0328">Glycosyltransferase</keyword>
<feature type="region of interest" description="Disordered" evidence="5">
    <location>
        <begin position="364"/>
        <end position="390"/>
    </location>
</feature>
<dbReference type="Proteomes" id="UP000748025">
    <property type="component" value="Unassembled WGS sequence"/>
</dbReference>
<dbReference type="Gene3D" id="3.90.228.10">
    <property type="match status" value="1"/>
</dbReference>
<dbReference type="SUPFAM" id="SSF54495">
    <property type="entry name" value="UBC-like"/>
    <property type="match status" value="1"/>
</dbReference>
<evidence type="ECO:0000259" key="6">
    <source>
        <dbReference type="PROSITE" id="PS50127"/>
    </source>
</evidence>
<protein>
    <recommendedName>
        <fullName evidence="6">UBC core domain-containing protein</fullName>
    </recommendedName>
</protein>
<dbReference type="PROSITE" id="PS50127">
    <property type="entry name" value="UBC_2"/>
    <property type="match status" value="1"/>
</dbReference>
<dbReference type="Pfam" id="PF00644">
    <property type="entry name" value="PARP"/>
    <property type="match status" value="1"/>
</dbReference>
<dbReference type="GO" id="GO:0016779">
    <property type="term" value="F:nucleotidyltransferase activity"/>
    <property type="evidence" value="ECO:0007669"/>
    <property type="project" value="UniProtKB-KW"/>
</dbReference>
<dbReference type="InterPro" id="IPR016135">
    <property type="entry name" value="UBQ-conjugating_enzyme/RWD"/>
</dbReference>
<feature type="compositionally biased region" description="Polar residues" evidence="5">
    <location>
        <begin position="646"/>
        <end position="661"/>
    </location>
</feature>
<keyword evidence="2" id="KW-0808">Transferase</keyword>
<comment type="caution">
    <text evidence="7">The sequence shown here is derived from an EMBL/GenBank/DDBJ whole genome shotgun (WGS) entry which is preliminary data.</text>
</comment>
<evidence type="ECO:0000256" key="1">
    <source>
        <dbReference type="ARBA" id="ARBA00022676"/>
    </source>
</evidence>
<evidence type="ECO:0000256" key="5">
    <source>
        <dbReference type="SAM" id="MobiDB-lite"/>
    </source>
</evidence>
<evidence type="ECO:0000256" key="2">
    <source>
        <dbReference type="ARBA" id="ARBA00022679"/>
    </source>
</evidence>
<keyword evidence="3" id="KW-0548">Nucleotidyltransferase</keyword>
<name>A0A9P7NGZ6_9HYPO</name>
<feature type="compositionally biased region" description="Low complexity" evidence="5">
    <location>
        <begin position="378"/>
        <end position="390"/>
    </location>
</feature>
<dbReference type="SUPFAM" id="SSF56399">
    <property type="entry name" value="ADP-ribosylation"/>
    <property type="match status" value="1"/>
</dbReference>
<keyword evidence="4" id="KW-0520">NAD</keyword>
<feature type="compositionally biased region" description="Acidic residues" evidence="5">
    <location>
        <begin position="123"/>
        <end position="135"/>
    </location>
</feature>
<dbReference type="Pfam" id="PF00179">
    <property type="entry name" value="UQ_con"/>
    <property type="match status" value="1"/>
</dbReference>
<dbReference type="GO" id="GO:0003950">
    <property type="term" value="F:NAD+ poly-ADP-ribosyltransferase activity"/>
    <property type="evidence" value="ECO:0007669"/>
    <property type="project" value="InterPro"/>
</dbReference>
<feature type="domain" description="UBC core" evidence="6">
    <location>
        <begin position="1008"/>
        <end position="1188"/>
    </location>
</feature>
<gene>
    <name evidence="7" type="ORF">E4U43_004404</name>
</gene>
<dbReference type="CDD" id="cd23802">
    <property type="entry name" value="UBCc_UBE2Q"/>
    <property type="match status" value="1"/>
</dbReference>
<dbReference type="InterPro" id="IPR000608">
    <property type="entry name" value="UBC"/>
</dbReference>
<feature type="region of interest" description="Disordered" evidence="5">
    <location>
        <begin position="287"/>
        <end position="312"/>
    </location>
</feature>
<feature type="compositionally biased region" description="Polar residues" evidence="5">
    <location>
        <begin position="302"/>
        <end position="312"/>
    </location>
</feature>
<evidence type="ECO:0000256" key="4">
    <source>
        <dbReference type="ARBA" id="ARBA00023027"/>
    </source>
</evidence>
<accession>A0A9P7NGZ6</accession>
<proteinExistence type="predicted"/>
<feature type="region of interest" description="Disordered" evidence="5">
    <location>
        <begin position="108"/>
        <end position="135"/>
    </location>
</feature>
<dbReference type="AlphaFoldDB" id="A0A9P7NGZ6"/>
<evidence type="ECO:0000256" key="3">
    <source>
        <dbReference type="ARBA" id="ARBA00022695"/>
    </source>
</evidence>
<dbReference type="Gene3D" id="3.10.110.10">
    <property type="entry name" value="Ubiquitin Conjugating Enzyme"/>
    <property type="match status" value="1"/>
</dbReference>
<dbReference type="InterPro" id="IPR012317">
    <property type="entry name" value="Poly(ADP-ribose)pol_cat_dom"/>
</dbReference>
<evidence type="ECO:0000313" key="7">
    <source>
        <dbReference type="EMBL" id="KAG6015974.1"/>
    </source>
</evidence>
<reference evidence="7" key="1">
    <citation type="journal article" date="2020" name="bioRxiv">
        <title>Whole genome comparisons of ergot fungi reveals the divergence and evolution of species within the genus Claviceps are the result of varying mechanisms driving genome evolution and host range expansion.</title>
        <authorList>
            <person name="Wyka S.A."/>
            <person name="Mondo S.J."/>
            <person name="Liu M."/>
            <person name="Dettman J."/>
            <person name="Nalam V."/>
            <person name="Broders K.D."/>
        </authorList>
    </citation>
    <scope>NUCLEOTIDE SEQUENCE</scope>
    <source>
        <strain evidence="7">CCC 602</strain>
    </source>
</reference>
<dbReference type="EMBL" id="SRPW01000287">
    <property type="protein sequence ID" value="KAG6015974.1"/>
    <property type="molecule type" value="Genomic_DNA"/>
</dbReference>
<keyword evidence="8" id="KW-1185">Reference proteome</keyword>